<dbReference type="Proteomes" id="UP000266506">
    <property type="component" value="Unassembled WGS sequence"/>
</dbReference>
<name>A0A397QUH6_9MOLU</name>
<protein>
    <submittedName>
        <fullName evidence="1">Uncharacterized protein</fullName>
    </submittedName>
</protein>
<organism evidence="1 2">
    <name type="scientific">Anaeroplasma bactoclasticum</name>
    <dbReference type="NCBI Taxonomy" id="2088"/>
    <lineage>
        <taxon>Bacteria</taxon>
        <taxon>Bacillati</taxon>
        <taxon>Mycoplasmatota</taxon>
        <taxon>Mollicutes</taxon>
        <taxon>Anaeroplasmatales</taxon>
        <taxon>Anaeroplasmataceae</taxon>
        <taxon>Anaeroplasma</taxon>
    </lineage>
</organism>
<dbReference type="AlphaFoldDB" id="A0A397QUH6"/>
<comment type="caution">
    <text evidence="1">The sequence shown here is derived from an EMBL/GenBank/DDBJ whole genome shotgun (WGS) entry which is preliminary data.</text>
</comment>
<gene>
    <name evidence="1" type="ORF">EI71_01984</name>
</gene>
<dbReference type="InParanoid" id="A0A397QUH6"/>
<keyword evidence="2" id="KW-1185">Reference proteome</keyword>
<evidence type="ECO:0000313" key="1">
    <source>
        <dbReference type="EMBL" id="RIA64718.1"/>
    </source>
</evidence>
<accession>A0A397QUH6</accession>
<proteinExistence type="predicted"/>
<sequence>MDKKKKTKMYDLDGTLINLYDVVEFKKEYEEEAFPEYGYYGILVLTLDDGELVKTLKFKIGGKESSLDDAYRNVDSKANEMKRLIEKLA</sequence>
<dbReference type="EMBL" id="QXEV01000044">
    <property type="protein sequence ID" value="RIA64718.1"/>
    <property type="molecule type" value="Genomic_DNA"/>
</dbReference>
<dbReference type="RefSeq" id="WP_119017019.1">
    <property type="nucleotide sequence ID" value="NZ_QXEV01000044.1"/>
</dbReference>
<reference evidence="1 2" key="1">
    <citation type="submission" date="2018-08" db="EMBL/GenBank/DDBJ databases">
        <title>Genomic Encyclopedia of Archaeal and Bacterial Type Strains, Phase II (KMG-II): from individual species to whole genera.</title>
        <authorList>
            <person name="Goeker M."/>
        </authorList>
    </citation>
    <scope>NUCLEOTIDE SEQUENCE [LARGE SCALE GENOMIC DNA]</scope>
    <source>
        <strain evidence="1 2">ATCC 27112</strain>
    </source>
</reference>
<evidence type="ECO:0000313" key="2">
    <source>
        <dbReference type="Proteomes" id="UP000266506"/>
    </source>
</evidence>